<dbReference type="EMBL" id="CADIJX010000002">
    <property type="protein sequence ID" value="CAB3637633.1"/>
    <property type="molecule type" value="Genomic_DNA"/>
</dbReference>
<dbReference type="GO" id="GO:0005886">
    <property type="term" value="C:plasma membrane"/>
    <property type="evidence" value="ECO:0007669"/>
    <property type="project" value="UniProtKB-SubCell"/>
</dbReference>
<dbReference type="Gene3D" id="3.30.70.1440">
    <property type="entry name" value="Multidrug efflux transporter AcrB pore domain"/>
    <property type="match status" value="1"/>
</dbReference>
<dbReference type="PROSITE" id="PS50156">
    <property type="entry name" value="SSD"/>
    <property type="match status" value="1"/>
</dbReference>
<evidence type="ECO:0000256" key="4">
    <source>
        <dbReference type="ARBA" id="ARBA00022475"/>
    </source>
</evidence>
<reference evidence="12 13" key="1">
    <citation type="submission" date="2020-04" db="EMBL/GenBank/DDBJ databases">
        <authorList>
            <person name="De Canck E."/>
        </authorList>
    </citation>
    <scope>NUCLEOTIDE SEQUENCE [LARGE SCALE GENOMIC DNA]</scope>
    <source>
        <strain evidence="12 13">LMG 3431</strain>
    </source>
</reference>
<feature type="transmembrane region" description="Helical" evidence="9">
    <location>
        <begin position="340"/>
        <end position="359"/>
    </location>
</feature>
<dbReference type="FunFam" id="1.20.1640.10:FF:000001">
    <property type="entry name" value="Efflux pump membrane transporter"/>
    <property type="match status" value="1"/>
</dbReference>
<dbReference type="InterPro" id="IPR027463">
    <property type="entry name" value="AcrB_DN_DC_subdom"/>
</dbReference>
<evidence type="ECO:0000256" key="6">
    <source>
        <dbReference type="ARBA" id="ARBA00022692"/>
    </source>
</evidence>
<feature type="region of interest" description="Disordered" evidence="10">
    <location>
        <begin position="1047"/>
        <end position="1081"/>
    </location>
</feature>
<comment type="similarity">
    <text evidence="2 9">Belongs to the resistance-nodulation-cell division (RND) (TC 2.A.6) family.</text>
</comment>
<dbReference type="Pfam" id="PF00873">
    <property type="entry name" value="ACR_tran"/>
    <property type="match status" value="1"/>
</dbReference>
<evidence type="ECO:0000256" key="1">
    <source>
        <dbReference type="ARBA" id="ARBA00004429"/>
    </source>
</evidence>
<keyword evidence="3 9" id="KW-0813">Transport</keyword>
<feature type="transmembrane region" description="Helical" evidence="9">
    <location>
        <begin position="392"/>
        <end position="413"/>
    </location>
</feature>
<evidence type="ECO:0000256" key="9">
    <source>
        <dbReference type="RuleBase" id="RU364070"/>
    </source>
</evidence>
<dbReference type="InterPro" id="IPR004764">
    <property type="entry name" value="MdtF-like"/>
</dbReference>
<dbReference type="SUPFAM" id="SSF82714">
    <property type="entry name" value="Multidrug efflux transporter AcrB TolC docking domain, DN and DC subdomains"/>
    <property type="match status" value="2"/>
</dbReference>
<feature type="transmembrane region" description="Helical" evidence="9">
    <location>
        <begin position="366"/>
        <end position="386"/>
    </location>
</feature>
<keyword evidence="8 9" id="KW-0472">Membrane</keyword>
<proteinExistence type="inferred from homology"/>
<evidence type="ECO:0000256" key="7">
    <source>
        <dbReference type="ARBA" id="ARBA00022989"/>
    </source>
</evidence>
<dbReference type="SUPFAM" id="SSF82693">
    <property type="entry name" value="Multidrug efflux transporter AcrB pore domain, PN1, PN2, PC1 and PC2 subdomains"/>
    <property type="match status" value="4"/>
</dbReference>
<dbReference type="Gene3D" id="1.20.1640.10">
    <property type="entry name" value="Multidrug efflux transporter AcrB transmembrane domain"/>
    <property type="match status" value="2"/>
</dbReference>
<dbReference type="PANTHER" id="PTHR32063">
    <property type="match status" value="1"/>
</dbReference>
<comment type="caution">
    <text evidence="9">Lacks conserved residue(s) required for the propagation of feature annotation.</text>
</comment>
<keyword evidence="5 9" id="KW-0997">Cell inner membrane</keyword>
<feature type="transmembrane region" description="Helical" evidence="9">
    <location>
        <begin position="540"/>
        <end position="556"/>
    </location>
</feature>
<evidence type="ECO:0000313" key="13">
    <source>
        <dbReference type="Proteomes" id="UP000494108"/>
    </source>
</evidence>
<protein>
    <recommendedName>
        <fullName evidence="9">Efflux pump membrane transporter</fullName>
    </recommendedName>
</protein>
<evidence type="ECO:0000256" key="3">
    <source>
        <dbReference type="ARBA" id="ARBA00022448"/>
    </source>
</evidence>
<dbReference type="InterPro" id="IPR000731">
    <property type="entry name" value="SSD"/>
</dbReference>
<evidence type="ECO:0000256" key="10">
    <source>
        <dbReference type="SAM" id="MobiDB-lite"/>
    </source>
</evidence>
<dbReference type="PANTHER" id="PTHR32063:SF10">
    <property type="entry name" value="EFFLUX PUMP MEMBRANE TRANSPORTER"/>
    <property type="match status" value="1"/>
</dbReference>
<feature type="compositionally biased region" description="Low complexity" evidence="10">
    <location>
        <begin position="1054"/>
        <end position="1073"/>
    </location>
</feature>
<sequence length="1081" mass="115267">MPQFFIDRPIFAWVVALFILLAGVLAIPNMPVAQYPDVAPPAITITATYPGASAKEVAESVTSIIEDKLNGAKGLIYYESVSDSYGTSTITSTFAPGTNPDLAQVDVQNRVSNVIAQLPAAVQQQGLQYEQTSTGFLMIVTLSSTDGTLDQTALADYITRNVQNPVSRVAGVGQFQLFAAPRAMRVWVDPAKLVGFNLSMSEVNQAISGQNVLISGGSIGAPPNPDSQRITATVTANGQLSTVDGFGKIVLRANTDGSKVLLRDVARIEVGADNYQFGARLNGKPTAAFAIVLSPNANALATAQGVRQQMEELSKYFPGNIQYSIPYDTAPYVKVSIEQVLHTLAEAMVLVFLVMYLFLQNVRYTLIPALVVPVAMLGSFAVMLALGFSINVLTMFAMVLAIGILVDDAIVVVENVERIMATEGLPPKEATKKAMPQISGAIIGITLVLVTVFLPLAFMSGSVGVIYRQFSVAMAVSIFFSALLALTFTPALCATILKPVPKGHHNEKKGFFGWFNRKFDATTHGYQNWVSRVLHKGGRMMLAFLVLVVLLGWLYLRLPSSFLPEEDQGYVISNIELPTGASANRTIEVIEQVEEYFRGIPAVENVITVQGYSFNGNGLNAAIAFTTLKDFKDRKAHDDSAGAIAFNAFQKQLMGVHDAMVFTLVPPAISSLGNATGFDLRLQDRGSGGTEALAAATGQLMGMAMKSPVLSQVRITGLAAGAQLTLNIDRDKAAALGVDFNEAASLVSTAVGSAYLSKFPNMGRMQNIWVQADAPYRMQLSDILKLNARNAQGGMVPLSTFVSAEWVQGPVQVVRYNSYESMRIGGTAAPGYTTGQAMEEMQSLVAQLPQGFGYEWTGLSYQERQAGNQAPILMGLSLLIVFLVLAALYESWAIPISVMLVVPLGMLGAVALVSALGMSNDVYFQVGMVTVIGLAAKNAILIVEFAKDQYARGMGLYESAVEAARLRFRPILMTSLAFILGVVPLAMATGAGAASQRAVGLGVLGGMLAATPFAVIFVPTFFVVVLGLFKTRPRLLGAELRAWEEEQAAKKAAGETAPDAPAAPDATHTPAQPNGGPEGKV</sequence>
<feature type="transmembrane region" description="Helical" evidence="9">
    <location>
        <begin position="470"/>
        <end position="497"/>
    </location>
</feature>
<organism evidence="12 13">
    <name type="scientific">Achromobacter pestifer</name>
    <dbReference type="NCBI Taxonomy" id="1353889"/>
    <lineage>
        <taxon>Bacteria</taxon>
        <taxon>Pseudomonadati</taxon>
        <taxon>Pseudomonadota</taxon>
        <taxon>Betaproteobacteria</taxon>
        <taxon>Burkholderiales</taxon>
        <taxon>Alcaligenaceae</taxon>
        <taxon>Achromobacter</taxon>
    </lineage>
</organism>
<gene>
    <name evidence="12" type="primary">acrB_1</name>
    <name evidence="12" type="ORF">LMG3431_01805</name>
</gene>
<feature type="transmembrane region" description="Helical" evidence="9">
    <location>
        <begin position="870"/>
        <end position="889"/>
    </location>
</feature>
<dbReference type="Gene3D" id="3.30.2090.10">
    <property type="entry name" value="Multidrug efflux transporter AcrB TolC docking domain, DN and DC subdomains"/>
    <property type="match status" value="2"/>
</dbReference>
<dbReference type="NCBIfam" id="TIGR00915">
    <property type="entry name" value="2A0602"/>
    <property type="match status" value="1"/>
</dbReference>
<evidence type="ECO:0000256" key="2">
    <source>
        <dbReference type="ARBA" id="ARBA00010942"/>
    </source>
</evidence>
<dbReference type="InterPro" id="IPR001036">
    <property type="entry name" value="Acrflvin-R"/>
</dbReference>
<name>A0A6S6YWP9_9BURK</name>
<dbReference type="RefSeq" id="WP_175174126.1">
    <property type="nucleotide sequence ID" value="NZ_CADIJX010000002.1"/>
</dbReference>
<dbReference type="Proteomes" id="UP000494108">
    <property type="component" value="Unassembled WGS sequence"/>
</dbReference>
<dbReference type="Gene3D" id="3.30.70.1430">
    <property type="entry name" value="Multidrug efflux transporter AcrB pore domain"/>
    <property type="match status" value="2"/>
</dbReference>
<dbReference type="FunFam" id="3.30.70.1430:FF:000001">
    <property type="entry name" value="Efflux pump membrane transporter"/>
    <property type="match status" value="1"/>
</dbReference>
<keyword evidence="7 9" id="KW-1133">Transmembrane helix</keyword>
<dbReference type="Gene3D" id="3.30.70.1320">
    <property type="entry name" value="Multidrug efflux transporter AcrB pore domain like"/>
    <property type="match status" value="1"/>
</dbReference>
<dbReference type="GO" id="GO:0015562">
    <property type="term" value="F:efflux transmembrane transporter activity"/>
    <property type="evidence" value="ECO:0007669"/>
    <property type="project" value="InterPro"/>
</dbReference>
<comment type="subcellular location">
    <subcellularLocation>
        <location evidence="1 9">Cell inner membrane</location>
        <topology evidence="1 9">Multi-pass membrane protein</topology>
    </subcellularLocation>
</comment>
<evidence type="ECO:0000256" key="8">
    <source>
        <dbReference type="ARBA" id="ARBA00023136"/>
    </source>
</evidence>
<dbReference type="SUPFAM" id="SSF82866">
    <property type="entry name" value="Multidrug efflux transporter AcrB transmembrane domain"/>
    <property type="match status" value="2"/>
</dbReference>
<evidence type="ECO:0000256" key="5">
    <source>
        <dbReference type="ARBA" id="ARBA00022519"/>
    </source>
</evidence>
<dbReference type="AlphaFoldDB" id="A0A6S6YWP9"/>
<keyword evidence="13" id="KW-1185">Reference proteome</keyword>
<dbReference type="PRINTS" id="PR00702">
    <property type="entry name" value="ACRIFLAVINRP"/>
</dbReference>
<accession>A0A6S6YWP9</accession>
<evidence type="ECO:0000259" key="11">
    <source>
        <dbReference type="PROSITE" id="PS50156"/>
    </source>
</evidence>
<keyword evidence="6 9" id="KW-0812">Transmembrane</keyword>
<dbReference type="GO" id="GO:0042910">
    <property type="term" value="F:xenobiotic transmembrane transporter activity"/>
    <property type="evidence" value="ECO:0007669"/>
    <property type="project" value="TreeGrafter"/>
</dbReference>
<feature type="transmembrane region" description="Helical" evidence="9">
    <location>
        <begin position="966"/>
        <end position="987"/>
    </location>
</feature>
<feature type="transmembrane region" description="Helical" evidence="9">
    <location>
        <begin position="896"/>
        <end position="916"/>
    </location>
</feature>
<dbReference type="GO" id="GO:0009636">
    <property type="term" value="P:response to toxic substance"/>
    <property type="evidence" value="ECO:0007669"/>
    <property type="project" value="UniProtKB-ARBA"/>
</dbReference>
<feature type="transmembrane region" description="Helical" evidence="9">
    <location>
        <begin position="1007"/>
        <end position="1029"/>
    </location>
</feature>
<feature type="transmembrane region" description="Helical" evidence="9">
    <location>
        <begin position="434"/>
        <end position="458"/>
    </location>
</feature>
<feature type="domain" description="SSD" evidence="11">
    <location>
        <begin position="370"/>
        <end position="495"/>
    </location>
</feature>
<dbReference type="NCBIfam" id="NF000282">
    <property type="entry name" value="RND_permease_1"/>
    <property type="match status" value="1"/>
</dbReference>
<keyword evidence="4" id="KW-1003">Cell membrane</keyword>
<feature type="transmembrane region" description="Helical" evidence="9">
    <location>
        <begin position="922"/>
        <end position="945"/>
    </location>
</feature>
<evidence type="ECO:0000313" key="12">
    <source>
        <dbReference type="EMBL" id="CAB3637633.1"/>
    </source>
</evidence>